<keyword evidence="4" id="KW-0677">Repeat</keyword>
<dbReference type="Pfam" id="PF03160">
    <property type="entry name" value="Calx-beta"/>
    <property type="match status" value="3"/>
</dbReference>
<dbReference type="InterPro" id="IPR000209">
    <property type="entry name" value="Peptidase_S8/S53_dom"/>
</dbReference>
<dbReference type="InterPro" id="IPR002884">
    <property type="entry name" value="P_dom"/>
</dbReference>
<dbReference type="Gene3D" id="3.40.50.200">
    <property type="entry name" value="Peptidase S8/S53 domain"/>
    <property type="match status" value="1"/>
</dbReference>
<keyword evidence="5 8" id="KW-0378">Hydrolase</keyword>
<dbReference type="Gene3D" id="2.60.120.260">
    <property type="entry name" value="Galactose-binding domain-like"/>
    <property type="match status" value="1"/>
</dbReference>
<dbReference type="InterPro" id="IPR051048">
    <property type="entry name" value="Peptidase_S8/S53_subtilisin"/>
</dbReference>
<dbReference type="InterPro" id="IPR008979">
    <property type="entry name" value="Galactose-bd-like_sf"/>
</dbReference>
<evidence type="ECO:0000256" key="10">
    <source>
        <dbReference type="SAM" id="SignalP"/>
    </source>
</evidence>
<feature type="compositionally biased region" description="Low complexity" evidence="9">
    <location>
        <begin position="38"/>
        <end position="47"/>
    </location>
</feature>
<name>A0A6G6WHY9_9ACTN</name>
<feature type="active site" description="Charge relay system" evidence="8">
    <location>
        <position position="291"/>
    </location>
</feature>
<dbReference type="SUPFAM" id="SSF49785">
    <property type="entry name" value="Galactose-binding domain-like"/>
    <property type="match status" value="2"/>
</dbReference>
<reference evidence="12 13" key="1">
    <citation type="submission" date="2020-02" db="EMBL/GenBank/DDBJ databases">
        <title>Full genome sequence of Nocardioides sp. R-3366.</title>
        <authorList>
            <person name="Im W.-T."/>
        </authorList>
    </citation>
    <scope>NUCLEOTIDE SEQUENCE [LARGE SCALE GENOMIC DNA]</scope>
    <source>
        <strain evidence="12 13">R-3366</strain>
    </source>
</reference>
<feature type="chain" id="PRO_5039158476" evidence="10">
    <location>
        <begin position="27"/>
        <end position="1392"/>
    </location>
</feature>
<dbReference type="CDD" id="cd04842">
    <property type="entry name" value="Peptidases_S8_Kp43_protease"/>
    <property type="match status" value="1"/>
</dbReference>
<dbReference type="InterPro" id="IPR036852">
    <property type="entry name" value="Peptidase_S8/S53_dom_sf"/>
</dbReference>
<evidence type="ECO:0000256" key="4">
    <source>
        <dbReference type="ARBA" id="ARBA00022737"/>
    </source>
</evidence>
<evidence type="ECO:0000256" key="3">
    <source>
        <dbReference type="ARBA" id="ARBA00022729"/>
    </source>
</evidence>
<evidence type="ECO:0000256" key="7">
    <source>
        <dbReference type="ARBA" id="ARBA00022837"/>
    </source>
</evidence>
<dbReference type="EMBL" id="CP049257">
    <property type="protein sequence ID" value="QIG44951.1"/>
    <property type="molecule type" value="Genomic_DNA"/>
</dbReference>
<comment type="similarity">
    <text evidence="1 8">Belongs to the peptidase S8 family.</text>
</comment>
<dbReference type="GO" id="GO:0007154">
    <property type="term" value="P:cell communication"/>
    <property type="evidence" value="ECO:0007669"/>
    <property type="project" value="InterPro"/>
</dbReference>
<dbReference type="PROSITE" id="PS51892">
    <property type="entry name" value="SUBTILASE"/>
    <property type="match status" value="1"/>
</dbReference>
<feature type="active site" description="Charge relay system" evidence="8">
    <location>
        <position position="336"/>
    </location>
</feature>
<organism evidence="12 13">
    <name type="scientific">Nocardioides anomalus</name>
    <dbReference type="NCBI Taxonomy" id="2712223"/>
    <lineage>
        <taxon>Bacteria</taxon>
        <taxon>Bacillati</taxon>
        <taxon>Actinomycetota</taxon>
        <taxon>Actinomycetes</taxon>
        <taxon>Propionibacteriales</taxon>
        <taxon>Nocardioidaceae</taxon>
        <taxon>Nocardioides</taxon>
    </lineage>
</organism>
<dbReference type="GO" id="GO:0016020">
    <property type="term" value="C:membrane"/>
    <property type="evidence" value="ECO:0007669"/>
    <property type="project" value="InterPro"/>
</dbReference>
<keyword evidence="6 8" id="KW-0720">Serine protease</keyword>
<keyword evidence="2 8" id="KW-0645">Protease</keyword>
<dbReference type="KEGG" id="nano:G5V58_21210"/>
<dbReference type="SUPFAM" id="SSF141072">
    <property type="entry name" value="CalX-like"/>
    <property type="match status" value="3"/>
</dbReference>
<dbReference type="Pfam" id="PF00082">
    <property type="entry name" value="Peptidase_S8"/>
    <property type="match status" value="1"/>
</dbReference>
<dbReference type="PRINTS" id="PR00723">
    <property type="entry name" value="SUBTILISIN"/>
</dbReference>
<dbReference type="InterPro" id="IPR034058">
    <property type="entry name" value="TagA/B/C/D_pept_dom"/>
</dbReference>
<evidence type="ECO:0000313" key="13">
    <source>
        <dbReference type="Proteomes" id="UP000502996"/>
    </source>
</evidence>
<evidence type="ECO:0000313" key="12">
    <source>
        <dbReference type="EMBL" id="QIG44951.1"/>
    </source>
</evidence>
<evidence type="ECO:0000256" key="6">
    <source>
        <dbReference type="ARBA" id="ARBA00022825"/>
    </source>
</evidence>
<keyword evidence="3 10" id="KW-0732">Signal</keyword>
<dbReference type="PROSITE" id="PS00138">
    <property type="entry name" value="SUBTILASE_SER"/>
    <property type="match status" value="1"/>
</dbReference>
<dbReference type="GO" id="GO:0004252">
    <property type="term" value="F:serine-type endopeptidase activity"/>
    <property type="evidence" value="ECO:0007669"/>
    <property type="project" value="UniProtKB-UniRule"/>
</dbReference>
<feature type="domain" description="P/Homo B" evidence="11">
    <location>
        <begin position="892"/>
        <end position="1044"/>
    </location>
</feature>
<feature type="active site" description="Charge relay system" evidence="8">
    <location>
        <position position="564"/>
    </location>
</feature>
<dbReference type="GO" id="GO:0006508">
    <property type="term" value="P:proteolysis"/>
    <property type="evidence" value="ECO:0007669"/>
    <property type="project" value="UniProtKB-KW"/>
</dbReference>
<keyword evidence="13" id="KW-1185">Reference proteome</keyword>
<evidence type="ECO:0000256" key="1">
    <source>
        <dbReference type="ARBA" id="ARBA00011073"/>
    </source>
</evidence>
<dbReference type="Gene3D" id="2.60.40.2030">
    <property type="match status" value="3"/>
</dbReference>
<dbReference type="Gene3D" id="2.60.120.380">
    <property type="match status" value="1"/>
</dbReference>
<feature type="region of interest" description="Disordered" evidence="9">
    <location>
        <begin position="482"/>
        <end position="514"/>
    </location>
</feature>
<dbReference type="SMART" id="SM00237">
    <property type="entry name" value="Calx_beta"/>
    <property type="match status" value="3"/>
</dbReference>
<dbReference type="InterPro" id="IPR003644">
    <property type="entry name" value="Calx_beta"/>
</dbReference>
<gene>
    <name evidence="12" type="ORF">G5V58_21210</name>
</gene>
<feature type="signal peptide" evidence="10">
    <location>
        <begin position="1"/>
        <end position="26"/>
    </location>
</feature>
<evidence type="ECO:0000256" key="5">
    <source>
        <dbReference type="ARBA" id="ARBA00022801"/>
    </source>
</evidence>
<evidence type="ECO:0000256" key="8">
    <source>
        <dbReference type="PROSITE-ProRule" id="PRU01240"/>
    </source>
</evidence>
<evidence type="ECO:0000256" key="9">
    <source>
        <dbReference type="SAM" id="MobiDB-lite"/>
    </source>
</evidence>
<protein>
    <submittedName>
        <fullName evidence="12">S8 family serine peptidase</fullName>
    </submittedName>
</protein>
<dbReference type="RefSeq" id="WP_165237026.1">
    <property type="nucleotide sequence ID" value="NZ_CP049257.1"/>
</dbReference>
<dbReference type="PANTHER" id="PTHR43399:SF4">
    <property type="entry name" value="CELL WALL-ASSOCIATED PROTEASE"/>
    <property type="match status" value="1"/>
</dbReference>
<feature type="region of interest" description="Disordered" evidence="9">
    <location>
        <begin position="38"/>
        <end position="63"/>
    </location>
</feature>
<accession>A0A6G6WHY9</accession>
<keyword evidence="7" id="KW-0106">Calcium</keyword>
<dbReference type="Pfam" id="PF01483">
    <property type="entry name" value="P_proprotein"/>
    <property type="match status" value="1"/>
</dbReference>
<dbReference type="PANTHER" id="PTHR43399">
    <property type="entry name" value="SUBTILISIN-RELATED"/>
    <property type="match status" value="1"/>
</dbReference>
<evidence type="ECO:0000259" key="11">
    <source>
        <dbReference type="PROSITE" id="PS51829"/>
    </source>
</evidence>
<dbReference type="SUPFAM" id="SSF52743">
    <property type="entry name" value="Subtilisin-like"/>
    <property type="match status" value="1"/>
</dbReference>
<dbReference type="InterPro" id="IPR038081">
    <property type="entry name" value="CalX-like_sf"/>
</dbReference>
<proteinExistence type="inferred from homology"/>
<sequence>MSSTPTSTLRWGVAGLALSLPAAVLALGPSTTTGAAAAAAPVSTTGARADEPAPAPEDPSRAADGHIHLRGVDVDTSVPVPATHTPAIATDGGQQLRLVQLAGPTRPAWYDDLAATGRVVTYIPDHAYLIWTSDAGVSKLDRQARAGKSVVYSAPFDPAYRVSPDLVAKDATVDVTVQTVDVPAGASELDAVTAGRTVLRDEYALGGLRTVSLTVPSDQVDDIAQLPAVVNVEPYVAPHLTDEAQDQLLAGMVTTSSSGVTVPSGPGYLTWLASHGFVNDPAAYPKVAVVDDGIDNGSVAPLHADFYRTGVKANGSRLTGNDNCTADASADGGAGHGNLNAGIVGGYNDTDADPYQDARGYKYGLGVSPFGRVSGVKIFRNSGSYSISACGNSDAGVVAKAYAAGAGLTSNSWGASVNGAYDASARAYDLLTRDASSTAGGNQQMLHVFSAGNDGAGPTTIGSPGTAKNVLVVGATENVREDGTLDGCAEGNADDDSDMATFSSRGPTSDGRSKPDVVAAGTHVMGPASQATGYTGGGVCGDGGANNRYHPVGQTLYTWSSGTSHSTPAIAGAASLVQNYYGRVLQPGATASPAMLKALLVNAPRYLDGEDTGDTLPSNNQGWGVPNLGELFGGATHRYVADQSTVLTASGQQQGVQLTVTDPTKPVRVTLAWTDAAGPTTGAAYVNDLDLRVTVDGHLYRGNVFAGGLSTTGGTADAKNNVENVFLPAGTTGRVSVSVRAANIAGDGVPGNGSALDQDFALTASNVDPAPTPAANPAAAGVVVHDSDFDANTTFERGETVTVDASVFNGGDAASAAGTGTLTVVGGSATVVRGTSPYGAVAPEATGTNTQQYVVQLADDATCGGTVTLRHTWTAGGRTSVEDTTLRVGPAMVPDWAAATTTPSTDVPKSIPDASAAGVDSIVTVAGGAPVGGVRVKPTITHAYDRDLVLTLVAPSGHSVLLVSRRGGNGDNFSGTVLDDAAAAAISAGVAPFTGSIRPEQPLSALTGESSGGVWKLHATDVEAPDAGSITGWSLDVAPLVQPACSAPGPSVQVLPPLVTGEKDGSVLVPVTLLHPDAAPHSVTFTPTAGTATATADFDPAPVTVTWAPGDPATKHVAIPLVDDGIAESEETFTVAASASTIPVSAAVTARITDGGQPLTVAVADAPAVSEGGTLSFPVTLSGPDRAGPVSVHIATGGGTASAGGDYTAVDRTLTWAPGDPATQVVTVATANDTAVEPDETVVVILSGPGGTPVAPVLGKATATGTVKDAVVPPTPPAPAVPSVTVKKAKVTEGDKGKQKLTFAVSLSGPTSVPVTFTWATQDLTAKAGSDYKKASGTVTVAPGATTATITVLVKGDRRAERNEKLSLLLFAIAHGTFAGPTTVKGKIVDDD</sequence>
<dbReference type="InterPro" id="IPR023828">
    <property type="entry name" value="Peptidase_S8_Ser-AS"/>
</dbReference>
<dbReference type="PROSITE" id="PS51829">
    <property type="entry name" value="P_HOMO_B"/>
    <property type="match status" value="1"/>
</dbReference>
<evidence type="ECO:0000256" key="2">
    <source>
        <dbReference type="ARBA" id="ARBA00022670"/>
    </source>
</evidence>
<dbReference type="Proteomes" id="UP000502996">
    <property type="component" value="Chromosome"/>
</dbReference>
<dbReference type="InterPro" id="IPR015500">
    <property type="entry name" value="Peptidase_S8_subtilisin-rel"/>
</dbReference>